<accession>A0A841C4F1</accession>
<gene>
    <name evidence="10" type="ORF">HNQ37_000565</name>
</gene>
<keyword evidence="5" id="KW-0067">ATP-binding</keyword>
<dbReference type="GO" id="GO:0005829">
    <property type="term" value="C:cytosol"/>
    <property type="evidence" value="ECO:0007669"/>
    <property type="project" value="InterPro"/>
</dbReference>
<dbReference type="PANTHER" id="PTHR10977">
    <property type="entry name" value="DIPHOSPHOMEVALONATE DECARBOXYLASE"/>
    <property type="match status" value="1"/>
</dbReference>
<keyword evidence="6" id="KW-0443">Lipid metabolism</keyword>
<dbReference type="InterPro" id="IPR005935">
    <property type="entry name" value="Mev_decarb"/>
</dbReference>
<protein>
    <recommendedName>
        <fullName evidence="2">diphosphomevalonate decarboxylase</fullName>
        <ecNumber evidence="2">4.1.1.33</ecNumber>
    </recommendedName>
</protein>
<keyword evidence="4" id="KW-0547">Nucleotide-binding</keyword>
<dbReference type="InterPro" id="IPR053859">
    <property type="entry name" value="MVD-like_N"/>
</dbReference>
<dbReference type="InterPro" id="IPR036554">
    <property type="entry name" value="GHMP_kinase_C_sf"/>
</dbReference>
<keyword evidence="3" id="KW-0444">Lipid biosynthesis</keyword>
<evidence type="ECO:0000313" key="10">
    <source>
        <dbReference type="EMBL" id="MBB5887693.1"/>
    </source>
</evidence>
<dbReference type="InterPro" id="IPR014721">
    <property type="entry name" value="Ribsml_uS5_D2-typ_fold_subgr"/>
</dbReference>
<dbReference type="EC" id="4.1.1.33" evidence="2"/>
<evidence type="ECO:0000256" key="3">
    <source>
        <dbReference type="ARBA" id="ARBA00022516"/>
    </source>
</evidence>
<dbReference type="SUPFAM" id="SSF55060">
    <property type="entry name" value="GHMP Kinase, C-terminal domain"/>
    <property type="match status" value="1"/>
</dbReference>
<evidence type="ECO:0000259" key="8">
    <source>
        <dbReference type="Pfam" id="PF18376"/>
    </source>
</evidence>
<keyword evidence="11" id="KW-1185">Reference proteome</keyword>
<dbReference type="PIRSF" id="PIRSF015950">
    <property type="entry name" value="Mev_P_decrbx"/>
    <property type="match status" value="1"/>
</dbReference>
<dbReference type="PANTHER" id="PTHR10977:SF3">
    <property type="entry name" value="DIPHOSPHOMEVALONATE DECARBOXYLASE"/>
    <property type="match status" value="1"/>
</dbReference>
<dbReference type="SUPFAM" id="SSF54211">
    <property type="entry name" value="Ribosomal protein S5 domain 2-like"/>
    <property type="match status" value="1"/>
</dbReference>
<dbReference type="GO" id="GO:0004163">
    <property type="term" value="F:diphosphomevalonate decarboxylase activity"/>
    <property type="evidence" value="ECO:0007669"/>
    <property type="project" value="UniProtKB-EC"/>
</dbReference>
<comment type="caution">
    <text evidence="10">The sequence shown here is derived from an EMBL/GenBank/DDBJ whole genome shotgun (WGS) entry which is preliminary data.</text>
</comment>
<dbReference type="InterPro" id="IPR020568">
    <property type="entry name" value="Ribosomal_Su5_D2-typ_SF"/>
</dbReference>
<proteinExistence type="inferred from homology"/>
<name>A0A841C4F1_9LACT</name>
<dbReference type="InterPro" id="IPR041431">
    <property type="entry name" value="Mvd1_C"/>
</dbReference>
<evidence type="ECO:0000313" key="11">
    <source>
        <dbReference type="Proteomes" id="UP000562464"/>
    </source>
</evidence>
<evidence type="ECO:0000256" key="5">
    <source>
        <dbReference type="ARBA" id="ARBA00022840"/>
    </source>
</evidence>
<dbReference type="EMBL" id="JACHHV010000006">
    <property type="protein sequence ID" value="MBB5887693.1"/>
    <property type="molecule type" value="Genomic_DNA"/>
</dbReference>
<dbReference type="RefSeq" id="WP_183539100.1">
    <property type="nucleotide sequence ID" value="NZ_JACHHV010000006.1"/>
</dbReference>
<evidence type="ECO:0000256" key="2">
    <source>
        <dbReference type="ARBA" id="ARBA00012296"/>
    </source>
</evidence>
<evidence type="ECO:0000256" key="6">
    <source>
        <dbReference type="ARBA" id="ARBA00023098"/>
    </source>
</evidence>
<evidence type="ECO:0000256" key="7">
    <source>
        <dbReference type="ARBA" id="ARBA00023239"/>
    </source>
</evidence>
<feature type="domain" description="Mvd1 C-terminal" evidence="8">
    <location>
        <begin position="174"/>
        <end position="304"/>
    </location>
</feature>
<reference evidence="10 11" key="1">
    <citation type="submission" date="2020-08" db="EMBL/GenBank/DDBJ databases">
        <title>Genomic Encyclopedia of Type Strains, Phase IV (KMG-IV): sequencing the most valuable type-strain genomes for metagenomic binning, comparative biology and taxonomic classification.</title>
        <authorList>
            <person name="Goeker M."/>
        </authorList>
    </citation>
    <scope>NUCLEOTIDE SEQUENCE [LARGE SCALE GENOMIC DNA]</scope>
    <source>
        <strain evidence="10 11">DSM 14925</strain>
    </source>
</reference>
<dbReference type="NCBIfam" id="TIGR01240">
    <property type="entry name" value="mevDPdecarb"/>
    <property type="match status" value="1"/>
</dbReference>
<dbReference type="Gene3D" id="3.30.70.890">
    <property type="entry name" value="GHMP kinase, C-terminal domain"/>
    <property type="match status" value="1"/>
</dbReference>
<dbReference type="Pfam" id="PF18376">
    <property type="entry name" value="MDD_C"/>
    <property type="match status" value="1"/>
</dbReference>
<evidence type="ECO:0000256" key="4">
    <source>
        <dbReference type="ARBA" id="ARBA00022741"/>
    </source>
</evidence>
<dbReference type="Gene3D" id="3.30.230.10">
    <property type="match status" value="1"/>
</dbReference>
<dbReference type="Pfam" id="PF22700">
    <property type="entry name" value="MVD-like_N"/>
    <property type="match status" value="1"/>
</dbReference>
<dbReference type="GO" id="GO:0005524">
    <property type="term" value="F:ATP binding"/>
    <property type="evidence" value="ECO:0007669"/>
    <property type="project" value="UniProtKB-KW"/>
</dbReference>
<sequence length="320" mass="35488">MSDIITATAHTNIALIKYWGKENVDLNIPTTSSLSMTLDKFYTRTSVEFNNSLAQDTLILNEKEVDPSRVHRFLNIFRSEVADFGSVLVISKNHVPTAAGLASSASSFAALTGAMSGLLDLNLMPTQMSRYARRGSGSASRSIFGNFAIWNKGEDEESSYAESFLNEDIELSMIVAEVSATSKKMSSTKGMQLAQLSPDYATWVERSAVQLKEMKAAILRSDIERVGLIAQENSLAMHDLNWNCPEPFDYFTDKTRELISFVDNCYKEGLLAFVTIDAGPNVKIITSRAQEKYILKRLQDNFPDLQFDIAHAGPGIRVEV</sequence>
<feature type="domain" description="Diphosphomevalonate decarboxylase-like N-terminal" evidence="9">
    <location>
        <begin position="9"/>
        <end position="161"/>
    </location>
</feature>
<dbReference type="GO" id="GO:0019287">
    <property type="term" value="P:isopentenyl diphosphate biosynthetic process, mevalonate pathway"/>
    <property type="evidence" value="ECO:0007669"/>
    <property type="project" value="InterPro"/>
</dbReference>
<dbReference type="Proteomes" id="UP000562464">
    <property type="component" value="Unassembled WGS sequence"/>
</dbReference>
<keyword evidence="7 10" id="KW-0456">Lyase</keyword>
<organism evidence="10 11">
    <name type="scientific">Lactovum miscens</name>
    <dbReference type="NCBI Taxonomy" id="190387"/>
    <lineage>
        <taxon>Bacteria</taxon>
        <taxon>Bacillati</taxon>
        <taxon>Bacillota</taxon>
        <taxon>Bacilli</taxon>
        <taxon>Lactobacillales</taxon>
        <taxon>Streptococcaceae</taxon>
        <taxon>Lactovum</taxon>
    </lineage>
</organism>
<evidence type="ECO:0000256" key="1">
    <source>
        <dbReference type="ARBA" id="ARBA00008831"/>
    </source>
</evidence>
<comment type="similarity">
    <text evidence="1">Belongs to the diphosphomevalonate decarboxylase family.</text>
</comment>
<dbReference type="FunFam" id="3.30.230.10:FF:000072">
    <property type="entry name" value="Diphosphomevalonate decarboxylase"/>
    <property type="match status" value="1"/>
</dbReference>
<dbReference type="AlphaFoldDB" id="A0A841C4F1"/>
<evidence type="ECO:0000259" key="9">
    <source>
        <dbReference type="Pfam" id="PF22700"/>
    </source>
</evidence>
<dbReference type="InterPro" id="IPR029765">
    <property type="entry name" value="Mev_diP_decarb"/>
</dbReference>